<name>A7MRU4_VIBC1</name>
<reference evidence="1 2" key="1">
    <citation type="submission" date="2007-08" db="EMBL/GenBank/DDBJ databases">
        <authorList>
            <consortium name="The Vibrio harveyi Genome Sequencing Project"/>
            <person name="Bassler B."/>
            <person name="Clifton S.W."/>
            <person name="Fulton L."/>
            <person name="Delehaunty K."/>
            <person name="Fronick C."/>
            <person name="Harrison M."/>
            <person name="Markivic C."/>
            <person name="Fulton R."/>
            <person name="Tin-Wollam A.-M."/>
            <person name="Shah N."/>
            <person name="Pepin K."/>
            <person name="Nash W."/>
            <person name="Thiruvilangam P."/>
            <person name="Bhonagiri V."/>
            <person name="Waters C."/>
            <person name="Tu K.C."/>
            <person name="Irgon J."/>
            <person name="Wilson R.K."/>
        </authorList>
    </citation>
    <scope>NUCLEOTIDE SEQUENCE [LARGE SCALE GENOMIC DNA]</scope>
    <source>
        <strain evidence="2">ATCC BAA-1116 / BB120</strain>
    </source>
</reference>
<organism evidence="1 2">
    <name type="scientific">Vibrio campbellii (strain ATCC BAA-1116)</name>
    <dbReference type="NCBI Taxonomy" id="2902295"/>
    <lineage>
        <taxon>Bacteria</taxon>
        <taxon>Pseudomonadati</taxon>
        <taxon>Pseudomonadota</taxon>
        <taxon>Gammaproteobacteria</taxon>
        <taxon>Vibrionales</taxon>
        <taxon>Vibrionaceae</taxon>
        <taxon>Vibrio</taxon>
    </lineage>
</organism>
<dbReference type="PATRIC" id="fig|338187.36.peg.2732"/>
<dbReference type="Proteomes" id="UP000008152">
    <property type="component" value="Chromosome I"/>
</dbReference>
<evidence type="ECO:0000313" key="2">
    <source>
        <dbReference type="Proteomes" id="UP000008152"/>
    </source>
</evidence>
<proteinExistence type="predicted"/>
<dbReference type="EMBL" id="CP000789">
    <property type="protein sequence ID" value="ABU71756.1"/>
    <property type="molecule type" value="Genomic_DNA"/>
</dbReference>
<dbReference type="AlphaFoldDB" id="A7MRU4"/>
<protein>
    <submittedName>
        <fullName evidence="1">Uncharacterized protein</fullName>
    </submittedName>
</protein>
<sequence length="38" mass="4306">MIFPIVGVCSVYFENSVPKQLSQCLTPEQSVFYTCFVT</sequence>
<evidence type="ECO:0000313" key="1">
    <source>
        <dbReference type="EMBL" id="ABU71756.1"/>
    </source>
</evidence>
<gene>
    <name evidence="1" type="ordered locus">VIBHAR_02802</name>
</gene>
<accession>A7MRU4</accession>
<dbReference type="KEGG" id="vha:VIBHAR_02802"/>